<name>A0ABQ6A925_9PROT</name>
<evidence type="ECO:0000256" key="7">
    <source>
        <dbReference type="ARBA" id="ARBA00026066"/>
    </source>
</evidence>
<proteinExistence type="inferred from homology"/>
<comment type="function">
    <text evidence="6">Converts molybdopterin precursor Z into molybdopterin. This requires the incorporation of two sulfur atoms into precursor Z to generate a dithiolene group. The sulfur is provided by MoaD.</text>
</comment>
<sequence length="151" mass="15824">MPRILVQAADFNPGAELAHLGGSGTGGIASFTGIVRAGDGPGPRVSALTLEHYPGMTEAALAKIAARAQARWALTGCTIIHRIGRLLPGENIVFVAAASAHRGDALQAVAFLIDYLKTGAPFWKAEELETGERRWVAARAADETAAAAWHE</sequence>
<dbReference type="CDD" id="cd00756">
    <property type="entry name" value="MoaE"/>
    <property type="match status" value="1"/>
</dbReference>
<keyword evidence="14" id="KW-1185">Reference proteome</keyword>
<dbReference type="PANTHER" id="PTHR23404">
    <property type="entry name" value="MOLYBDOPTERIN SYNTHASE RELATED"/>
    <property type="match status" value="1"/>
</dbReference>
<dbReference type="InterPro" id="IPR003448">
    <property type="entry name" value="Mopterin_biosynth_MoaE"/>
</dbReference>
<evidence type="ECO:0000256" key="10">
    <source>
        <dbReference type="ARBA" id="ARBA00030781"/>
    </source>
</evidence>
<evidence type="ECO:0000313" key="13">
    <source>
        <dbReference type="EMBL" id="GLR68719.1"/>
    </source>
</evidence>
<evidence type="ECO:0000256" key="4">
    <source>
        <dbReference type="ARBA" id="ARBA00013858"/>
    </source>
</evidence>
<dbReference type="InterPro" id="IPR036563">
    <property type="entry name" value="MoaE_sf"/>
</dbReference>
<comment type="pathway">
    <text evidence="1">Cofactor biosynthesis; molybdopterin biosynthesis.</text>
</comment>
<evidence type="ECO:0000256" key="1">
    <source>
        <dbReference type="ARBA" id="ARBA00005046"/>
    </source>
</evidence>
<comment type="catalytic activity">
    <reaction evidence="12">
        <text>2 [molybdopterin-synthase sulfur-carrier protein]-C-terminal-Gly-aminoethanethioate + cyclic pyranopterin phosphate + H2O = molybdopterin + 2 [molybdopterin-synthase sulfur-carrier protein]-C-terminal Gly-Gly + 2 H(+)</text>
        <dbReference type="Rhea" id="RHEA:26333"/>
        <dbReference type="Rhea" id="RHEA-COMP:12202"/>
        <dbReference type="Rhea" id="RHEA-COMP:19907"/>
        <dbReference type="ChEBI" id="CHEBI:15377"/>
        <dbReference type="ChEBI" id="CHEBI:15378"/>
        <dbReference type="ChEBI" id="CHEBI:58698"/>
        <dbReference type="ChEBI" id="CHEBI:59648"/>
        <dbReference type="ChEBI" id="CHEBI:90778"/>
        <dbReference type="ChEBI" id="CHEBI:232372"/>
        <dbReference type="EC" id="2.8.1.12"/>
    </reaction>
</comment>
<dbReference type="Proteomes" id="UP001156641">
    <property type="component" value="Unassembled WGS sequence"/>
</dbReference>
<accession>A0ABQ6A925</accession>
<evidence type="ECO:0000256" key="9">
    <source>
        <dbReference type="ARBA" id="ARBA00030407"/>
    </source>
</evidence>
<dbReference type="Gene3D" id="3.90.1170.40">
    <property type="entry name" value="Molybdopterin biosynthesis MoaE subunit"/>
    <property type="match status" value="1"/>
</dbReference>
<dbReference type="Pfam" id="PF02391">
    <property type="entry name" value="MoaE"/>
    <property type="match status" value="1"/>
</dbReference>
<dbReference type="RefSeq" id="WP_284259570.1">
    <property type="nucleotide sequence ID" value="NZ_BSOS01000094.1"/>
</dbReference>
<evidence type="ECO:0000256" key="2">
    <source>
        <dbReference type="ARBA" id="ARBA00005426"/>
    </source>
</evidence>
<evidence type="ECO:0000256" key="11">
    <source>
        <dbReference type="ARBA" id="ARBA00032474"/>
    </source>
</evidence>
<gene>
    <name evidence="13" type="ORF">GCM10010909_34010</name>
</gene>
<evidence type="ECO:0000313" key="14">
    <source>
        <dbReference type="Proteomes" id="UP001156641"/>
    </source>
</evidence>
<comment type="subunit">
    <text evidence="7">Heterotetramer of 2 MoaD subunits and 2 MoaE subunits. Also stable as homodimer. The enzyme changes between these two forms during catalysis.</text>
</comment>
<dbReference type="SUPFAM" id="SSF54690">
    <property type="entry name" value="Molybdopterin synthase subunit MoaE"/>
    <property type="match status" value="1"/>
</dbReference>
<evidence type="ECO:0000256" key="3">
    <source>
        <dbReference type="ARBA" id="ARBA00011950"/>
    </source>
</evidence>
<organism evidence="13 14">
    <name type="scientific">Acidocella aquatica</name>
    <dbReference type="NCBI Taxonomy" id="1922313"/>
    <lineage>
        <taxon>Bacteria</taxon>
        <taxon>Pseudomonadati</taxon>
        <taxon>Pseudomonadota</taxon>
        <taxon>Alphaproteobacteria</taxon>
        <taxon>Acetobacterales</taxon>
        <taxon>Acidocellaceae</taxon>
        <taxon>Acidocella</taxon>
    </lineage>
</organism>
<evidence type="ECO:0000256" key="12">
    <source>
        <dbReference type="ARBA" id="ARBA00049878"/>
    </source>
</evidence>
<evidence type="ECO:0000256" key="5">
    <source>
        <dbReference type="ARBA" id="ARBA00023150"/>
    </source>
</evidence>
<dbReference type="EMBL" id="BSOS01000094">
    <property type="protein sequence ID" value="GLR68719.1"/>
    <property type="molecule type" value="Genomic_DNA"/>
</dbReference>
<evidence type="ECO:0000256" key="8">
    <source>
        <dbReference type="ARBA" id="ARBA00029745"/>
    </source>
</evidence>
<comment type="caution">
    <text evidence="13">The sequence shown here is derived from an EMBL/GenBank/DDBJ whole genome shotgun (WGS) entry which is preliminary data.</text>
</comment>
<dbReference type="EC" id="2.8.1.12" evidence="3"/>
<evidence type="ECO:0000256" key="6">
    <source>
        <dbReference type="ARBA" id="ARBA00025448"/>
    </source>
</evidence>
<comment type="similarity">
    <text evidence="2">Belongs to the MoaE family.</text>
</comment>
<protein>
    <recommendedName>
        <fullName evidence="4">Molybdopterin synthase catalytic subunit</fullName>
        <ecNumber evidence="3">2.8.1.12</ecNumber>
    </recommendedName>
    <alternativeName>
        <fullName evidence="10">MPT synthase subunit 2</fullName>
    </alternativeName>
    <alternativeName>
        <fullName evidence="8">Molybdenum cofactor biosynthesis protein E</fullName>
    </alternativeName>
    <alternativeName>
        <fullName evidence="9">Molybdopterin-converting factor large subunit</fullName>
    </alternativeName>
    <alternativeName>
        <fullName evidence="11">Molybdopterin-converting factor subunit 2</fullName>
    </alternativeName>
</protein>
<keyword evidence="5" id="KW-0501">Molybdenum cofactor biosynthesis</keyword>
<reference evidence="14" key="1">
    <citation type="journal article" date="2019" name="Int. J. Syst. Evol. Microbiol.">
        <title>The Global Catalogue of Microorganisms (GCM) 10K type strain sequencing project: providing services to taxonomists for standard genome sequencing and annotation.</title>
        <authorList>
            <consortium name="The Broad Institute Genomics Platform"/>
            <consortium name="The Broad Institute Genome Sequencing Center for Infectious Disease"/>
            <person name="Wu L."/>
            <person name="Ma J."/>
        </authorList>
    </citation>
    <scope>NUCLEOTIDE SEQUENCE [LARGE SCALE GENOMIC DNA]</scope>
    <source>
        <strain evidence="14">NBRC 112502</strain>
    </source>
</reference>